<reference evidence="2 3" key="1">
    <citation type="submission" date="2017-11" db="EMBL/GenBank/DDBJ databases">
        <title>Comparitive Functional Genomics of Dry Heat Resistant strains isolated from the Viking Spacecraft.</title>
        <authorList>
            <person name="Seuylemezian A."/>
            <person name="Cooper K."/>
            <person name="Vaishampayan P."/>
        </authorList>
    </citation>
    <scope>NUCLEOTIDE SEQUENCE [LARGE SCALE GENOMIC DNA]</scope>
    <source>
        <strain evidence="2 3">V1-29</strain>
    </source>
</reference>
<sequence>MKILKLHPKNPEKSRQMSRTVRKVNVSAAEAAAEEQSRGNPLKIFTILETLSVQGNSVFERIRIRMEAAKKNSLAFSPADLDFIGPGDQAAYFIKERGGK</sequence>
<keyword evidence="3" id="KW-1185">Reference proteome</keyword>
<accession>A0A2N5M4X9</accession>
<dbReference type="AlphaFoldDB" id="A0A2N5M4X9"/>
<feature type="region of interest" description="Disordered" evidence="1">
    <location>
        <begin position="1"/>
        <end position="21"/>
    </location>
</feature>
<evidence type="ECO:0000256" key="1">
    <source>
        <dbReference type="SAM" id="MobiDB-lite"/>
    </source>
</evidence>
<evidence type="ECO:0000313" key="2">
    <source>
        <dbReference type="EMBL" id="PLT29407.1"/>
    </source>
</evidence>
<dbReference type="OrthoDB" id="2838218at2"/>
<organism evidence="2 3">
    <name type="scientific">Peribacillus deserti</name>
    <dbReference type="NCBI Taxonomy" id="673318"/>
    <lineage>
        <taxon>Bacteria</taxon>
        <taxon>Bacillati</taxon>
        <taxon>Bacillota</taxon>
        <taxon>Bacilli</taxon>
        <taxon>Bacillales</taxon>
        <taxon>Bacillaceae</taxon>
        <taxon>Peribacillus</taxon>
    </lineage>
</organism>
<proteinExistence type="predicted"/>
<comment type="caution">
    <text evidence="2">The sequence shown here is derived from an EMBL/GenBank/DDBJ whole genome shotgun (WGS) entry which is preliminary data.</text>
</comment>
<dbReference type="Proteomes" id="UP000234748">
    <property type="component" value="Unassembled WGS sequence"/>
</dbReference>
<dbReference type="RefSeq" id="WP_101642983.1">
    <property type="nucleotide sequence ID" value="NZ_PGUY01000041.1"/>
</dbReference>
<evidence type="ECO:0000313" key="3">
    <source>
        <dbReference type="Proteomes" id="UP000234748"/>
    </source>
</evidence>
<gene>
    <name evidence="2" type="ORF">CUU66_13360</name>
</gene>
<protein>
    <submittedName>
        <fullName evidence="2">Uncharacterized protein</fullName>
    </submittedName>
</protein>
<name>A0A2N5M4X9_9BACI</name>
<dbReference type="EMBL" id="PGUY01000041">
    <property type="protein sequence ID" value="PLT29407.1"/>
    <property type="molecule type" value="Genomic_DNA"/>
</dbReference>